<name>A0A212FDF0_DANPL</name>
<dbReference type="PANTHER" id="PTHR46717:SF1">
    <property type="entry name" value="E3 UBIQUITIN-PROTEIN LIGASE RNF180"/>
    <property type="match status" value="1"/>
</dbReference>
<dbReference type="EMBL" id="AGBW02009058">
    <property type="protein sequence ID" value="OWR51779.1"/>
    <property type="molecule type" value="Genomic_DNA"/>
</dbReference>
<dbReference type="PANTHER" id="PTHR46717">
    <property type="entry name" value="E3 UBIQUITIN-PROTEIN LIGASE RNF180"/>
    <property type="match status" value="1"/>
</dbReference>
<protein>
    <recommendedName>
        <fullName evidence="3">E3 ubiquitin-protein ligase RNF180-like</fullName>
    </recommendedName>
</protein>
<dbReference type="GO" id="GO:0042428">
    <property type="term" value="P:serotonin metabolic process"/>
    <property type="evidence" value="ECO:0007669"/>
    <property type="project" value="TreeGrafter"/>
</dbReference>
<dbReference type="InParanoid" id="A0A212FDF0"/>
<gene>
    <name evidence="1" type="ORF">KGM_208087</name>
</gene>
<dbReference type="Proteomes" id="UP000007151">
    <property type="component" value="Unassembled WGS sequence"/>
</dbReference>
<evidence type="ECO:0008006" key="3">
    <source>
        <dbReference type="Google" id="ProtNLM"/>
    </source>
</evidence>
<dbReference type="KEGG" id="dpl:KGM_208087"/>
<evidence type="ECO:0000313" key="2">
    <source>
        <dbReference type="Proteomes" id="UP000007151"/>
    </source>
</evidence>
<dbReference type="InterPro" id="IPR033263">
    <property type="entry name" value="RNF180"/>
</dbReference>
<dbReference type="GO" id="GO:0005789">
    <property type="term" value="C:endoplasmic reticulum membrane"/>
    <property type="evidence" value="ECO:0007669"/>
    <property type="project" value="TreeGrafter"/>
</dbReference>
<dbReference type="GO" id="GO:0032436">
    <property type="term" value="P:positive regulation of proteasomal ubiquitin-dependent protein catabolic process"/>
    <property type="evidence" value="ECO:0007669"/>
    <property type="project" value="TreeGrafter"/>
</dbReference>
<accession>A0A212FDF0</accession>
<proteinExistence type="predicted"/>
<sequence length="118" mass="13479">MPNIEHIKCHKCRNILLSDFASIYSSALCGDQKCSSYSTKNFAFLHEDNLPKWIRLKIEEERWTRGKLYCENCGCKVGTFDFVSGRKCECGNSVLPPVHFISSQVDVPITLNLFQSIK</sequence>
<keyword evidence="2" id="KW-1185">Reference proteome</keyword>
<dbReference type="GO" id="GO:0000209">
    <property type="term" value="P:protein polyubiquitination"/>
    <property type="evidence" value="ECO:0007669"/>
    <property type="project" value="InterPro"/>
</dbReference>
<dbReference type="GO" id="GO:0042415">
    <property type="term" value="P:norepinephrine metabolic process"/>
    <property type="evidence" value="ECO:0007669"/>
    <property type="project" value="TreeGrafter"/>
</dbReference>
<evidence type="ECO:0000313" key="1">
    <source>
        <dbReference type="EMBL" id="OWR51779.1"/>
    </source>
</evidence>
<organism evidence="1 2">
    <name type="scientific">Danaus plexippus plexippus</name>
    <dbReference type="NCBI Taxonomy" id="278856"/>
    <lineage>
        <taxon>Eukaryota</taxon>
        <taxon>Metazoa</taxon>
        <taxon>Ecdysozoa</taxon>
        <taxon>Arthropoda</taxon>
        <taxon>Hexapoda</taxon>
        <taxon>Insecta</taxon>
        <taxon>Pterygota</taxon>
        <taxon>Neoptera</taxon>
        <taxon>Endopterygota</taxon>
        <taxon>Lepidoptera</taxon>
        <taxon>Glossata</taxon>
        <taxon>Ditrysia</taxon>
        <taxon>Papilionoidea</taxon>
        <taxon>Nymphalidae</taxon>
        <taxon>Danainae</taxon>
        <taxon>Danaini</taxon>
        <taxon>Danaina</taxon>
        <taxon>Danaus</taxon>
        <taxon>Danaus</taxon>
    </lineage>
</organism>
<reference evidence="1 2" key="1">
    <citation type="journal article" date="2011" name="Cell">
        <title>The monarch butterfly genome yields insights into long-distance migration.</title>
        <authorList>
            <person name="Zhan S."/>
            <person name="Merlin C."/>
            <person name="Boore J.L."/>
            <person name="Reppert S.M."/>
        </authorList>
    </citation>
    <scope>NUCLEOTIDE SEQUENCE [LARGE SCALE GENOMIC DNA]</scope>
    <source>
        <strain evidence="1">F-2</strain>
    </source>
</reference>
<dbReference type="GO" id="GO:0031624">
    <property type="term" value="F:ubiquitin conjugating enzyme binding"/>
    <property type="evidence" value="ECO:0007669"/>
    <property type="project" value="TreeGrafter"/>
</dbReference>
<comment type="caution">
    <text evidence="1">The sequence shown here is derived from an EMBL/GenBank/DDBJ whole genome shotgun (WGS) entry which is preliminary data.</text>
</comment>
<dbReference type="GO" id="GO:0061630">
    <property type="term" value="F:ubiquitin protein ligase activity"/>
    <property type="evidence" value="ECO:0007669"/>
    <property type="project" value="InterPro"/>
</dbReference>
<dbReference type="AlphaFoldDB" id="A0A212FDF0"/>